<evidence type="ECO:0000259" key="1">
    <source>
        <dbReference type="PROSITE" id="PS50209"/>
    </source>
</evidence>
<feature type="domain" description="CARD" evidence="1">
    <location>
        <begin position="1"/>
        <end position="89"/>
    </location>
</feature>
<dbReference type="InterPro" id="IPR011029">
    <property type="entry name" value="DEATH-like_dom_sf"/>
</dbReference>
<proteinExistence type="predicted"/>
<dbReference type="CDD" id="cd01671">
    <property type="entry name" value="CARD"/>
    <property type="match status" value="1"/>
</dbReference>
<dbReference type="PROSITE" id="PS50209">
    <property type="entry name" value="CARD"/>
    <property type="match status" value="1"/>
</dbReference>
<dbReference type="SUPFAM" id="SSF47986">
    <property type="entry name" value="DEATH domain"/>
    <property type="match status" value="1"/>
</dbReference>
<dbReference type="Gene3D" id="1.10.533.10">
    <property type="entry name" value="Death Domain, Fas"/>
    <property type="match status" value="1"/>
</dbReference>
<dbReference type="RefSeq" id="XP_013407793.1">
    <property type="nucleotide sequence ID" value="XM_013552339.2"/>
</dbReference>
<dbReference type="Pfam" id="PF00619">
    <property type="entry name" value="CARD"/>
    <property type="match status" value="1"/>
</dbReference>
<dbReference type="KEGG" id="lak:106171850"/>
<dbReference type="InParanoid" id="A0A1S3JBU4"/>
<sequence>MRLILSAYLQITENLSEPDLHLVIDHLVSKRMVSEDERAAILQQPSRVEKVQEMLDTLLSGEREEADEALYNALLLVEQDDMADMLFSWCWLKWELLYRYRCDQRELIHDISIRNELIEIFWERDHPSTSLQPTTATRNTCTTEDRVVPWKVTESRNGRFLKSTICGQWVNSGSESGQREWGGYKAVIDIETVEEILGGHAMKRGQPVQEILASMPGVPQETLFILNVTQRPDLKTKWKRLLTGKIFPDAKVLLFEGSDGQGITRGGKKRKLNGCSCELNGEGIEGQSSTLNFCPVS</sequence>
<dbReference type="InterPro" id="IPR001315">
    <property type="entry name" value="CARD"/>
</dbReference>
<organism evidence="2 3">
    <name type="scientific">Lingula anatina</name>
    <name type="common">Brachiopod</name>
    <name type="synonym">Lingula unguis</name>
    <dbReference type="NCBI Taxonomy" id="7574"/>
    <lineage>
        <taxon>Eukaryota</taxon>
        <taxon>Metazoa</taxon>
        <taxon>Spiralia</taxon>
        <taxon>Lophotrochozoa</taxon>
        <taxon>Brachiopoda</taxon>
        <taxon>Linguliformea</taxon>
        <taxon>Lingulata</taxon>
        <taxon>Lingulida</taxon>
        <taxon>Linguloidea</taxon>
        <taxon>Lingulidae</taxon>
        <taxon>Lingula</taxon>
    </lineage>
</organism>
<dbReference type="GeneID" id="106171850"/>
<dbReference type="AlphaFoldDB" id="A0A1S3JBU4"/>
<dbReference type="Proteomes" id="UP000085678">
    <property type="component" value="Unplaced"/>
</dbReference>
<reference evidence="3" key="1">
    <citation type="submission" date="2025-08" db="UniProtKB">
        <authorList>
            <consortium name="RefSeq"/>
        </authorList>
    </citation>
    <scope>IDENTIFICATION</scope>
    <source>
        <tissue evidence="3">Gonads</tissue>
    </source>
</reference>
<accession>A0A1S3JBU4</accession>
<name>A0A1S3JBU4_LINAN</name>
<protein>
    <submittedName>
        <fullName evidence="3">Uncharacterized protein LOC106171850 isoform X1</fullName>
    </submittedName>
</protein>
<dbReference type="GO" id="GO:0042981">
    <property type="term" value="P:regulation of apoptotic process"/>
    <property type="evidence" value="ECO:0007669"/>
    <property type="project" value="InterPro"/>
</dbReference>
<evidence type="ECO:0000313" key="3">
    <source>
        <dbReference type="RefSeq" id="XP_013407793.1"/>
    </source>
</evidence>
<keyword evidence="2" id="KW-1185">Reference proteome</keyword>
<gene>
    <name evidence="3" type="primary">LOC106171850</name>
</gene>
<evidence type="ECO:0000313" key="2">
    <source>
        <dbReference type="Proteomes" id="UP000085678"/>
    </source>
</evidence>